<reference evidence="2" key="1">
    <citation type="submission" date="2021-05" db="EMBL/GenBank/DDBJ databases">
        <title>The genome of the haptophyte Pavlova lutheri (Diacronema luteri, Pavlovales) - a model for lipid biosynthesis in eukaryotic algae.</title>
        <authorList>
            <person name="Hulatt C.J."/>
            <person name="Posewitz M.C."/>
        </authorList>
    </citation>
    <scope>NUCLEOTIDE SEQUENCE</scope>
    <source>
        <strain evidence="2">NIVA-4/92</strain>
    </source>
</reference>
<dbReference type="Gene3D" id="3.40.50.300">
    <property type="entry name" value="P-loop containing nucleotide triphosphate hydrolases"/>
    <property type="match status" value="1"/>
</dbReference>
<dbReference type="InterPro" id="IPR027417">
    <property type="entry name" value="P-loop_NTPase"/>
</dbReference>
<dbReference type="GO" id="GO:0016301">
    <property type="term" value="F:kinase activity"/>
    <property type="evidence" value="ECO:0007669"/>
    <property type="project" value="TreeGrafter"/>
</dbReference>
<dbReference type="Pfam" id="PF13671">
    <property type="entry name" value="AAA_33"/>
    <property type="match status" value="1"/>
</dbReference>
<dbReference type="OrthoDB" id="9972657at2759"/>
<gene>
    <name evidence="2" type="ORF">KFE25_011806</name>
</gene>
<protein>
    <submittedName>
        <fullName evidence="2">Uncharacterized protein</fullName>
    </submittedName>
</protein>
<dbReference type="Proteomes" id="UP000751190">
    <property type="component" value="Unassembled WGS sequence"/>
</dbReference>
<accession>A0A8J5XKC8</accession>
<evidence type="ECO:0000313" key="3">
    <source>
        <dbReference type="Proteomes" id="UP000751190"/>
    </source>
</evidence>
<sequence>MAAIRQGCLVCLSGIPGAGKTTLAAQIAADREPLREALGIDVAPRVTHICYDELMRARAAASGGGDAAGFDVGAWRASRADAAARARAALLAAGTTGDCPSTAVCVRPLSPALVLLDDNAHYRSMRKQAFHLARECGAAFVHVHVDAPLPLALARNAARDPAERVPEPLLLEMAESYERARASACGWERTTLTVSTDAHGAGARWTAVLEPAALVREWCERQLDEDDAIAEAAARDDAHRAASRTVTLASVTHRLDIRSRQVVARCLDARRDAPADEKRALAARLNAARRALLARARETAVANAAELDADAAELLVDEASAAFALDCRAALPAEREAQPTGCSAADDADESRRS</sequence>
<name>A0A8J5XKC8_DIALT</name>
<dbReference type="GO" id="GO:0000049">
    <property type="term" value="F:tRNA binding"/>
    <property type="evidence" value="ECO:0007669"/>
    <property type="project" value="TreeGrafter"/>
</dbReference>
<organism evidence="2 3">
    <name type="scientific">Diacronema lutheri</name>
    <name type="common">Unicellular marine alga</name>
    <name type="synonym">Monochrysis lutheri</name>
    <dbReference type="NCBI Taxonomy" id="2081491"/>
    <lineage>
        <taxon>Eukaryota</taxon>
        <taxon>Haptista</taxon>
        <taxon>Haptophyta</taxon>
        <taxon>Pavlovophyceae</taxon>
        <taxon>Pavlovales</taxon>
        <taxon>Pavlovaceae</taxon>
        <taxon>Diacronema</taxon>
    </lineage>
</organism>
<feature type="region of interest" description="Disordered" evidence="1">
    <location>
        <begin position="334"/>
        <end position="354"/>
    </location>
</feature>
<dbReference type="SUPFAM" id="SSF52540">
    <property type="entry name" value="P-loop containing nucleoside triphosphate hydrolases"/>
    <property type="match status" value="1"/>
</dbReference>
<comment type="caution">
    <text evidence="2">The sequence shown here is derived from an EMBL/GenBank/DDBJ whole genome shotgun (WGS) entry which is preliminary data.</text>
</comment>
<dbReference type="PANTHER" id="PTHR20873">
    <property type="entry name" value="L-SERYL-TRNA(SEC) KINASE"/>
    <property type="match status" value="1"/>
</dbReference>
<evidence type="ECO:0000256" key="1">
    <source>
        <dbReference type="SAM" id="MobiDB-lite"/>
    </source>
</evidence>
<dbReference type="OMA" id="YERISFD"/>
<keyword evidence="3" id="KW-1185">Reference proteome</keyword>
<dbReference type="AlphaFoldDB" id="A0A8J5XKC8"/>
<dbReference type="InterPro" id="IPR052648">
    <property type="entry name" value="Ser-tRNA(Sec)_kinase"/>
</dbReference>
<proteinExistence type="predicted"/>
<dbReference type="PANTHER" id="PTHR20873:SF0">
    <property type="entry name" value="L-SERYL-TRNA(SEC) KINASE"/>
    <property type="match status" value="1"/>
</dbReference>
<evidence type="ECO:0000313" key="2">
    <source>
        <dbReference type="EMBL" id="KAG8460315.1"/>
    </source>
</evidence>
<dbReference type="EMBL" id="JAGTXO010000033">
    <property type="protein sequence ID" value="KAG8460315.1"/>
    <property type="molecule type" value="Genomic_DNA"/>
</dbReference>